<proteinExistence type="predicted"/>
<keyword evidence="2" id="KW-1185">Reference proteome</keyword>
<dbReference type="EMBL" id="JAVAJI010000003">
    <property type="protein sequence ID" value="MDP4544121.1"/>
    <property type="molecule type" value="Genomic_DNA"/>
</dbReference>
<accession>A0ABT9HEC2</accession>
<evidence type="ECO:0000313" key="2">
    <source>
        <dbReference type="Proteomes" id="UP001228171"/>
    </source>
</evidence>
<protein>
    <submittedName>
        <fullName evidence="1">ZinT/AdcA family metal-binding protein</fullName>
    </submittedName>
</protein>
<comment type="caution">
    <text evidence="1">The sequence shown here is derived from an EMBL/GenBank/DDBJ whole genome shotgun (WGS) entry which is preliminary data.</text>
</comment>
<dbReference type="RefSeq" id="WP_305935512.1">
    <property type="nucleotide sequence ID" value="NZ_JAVAJI010000003.1"/>
</dbReference>
<reference evidence="1 2" key="1">
    <citation type="submission" date="2023-08" db="EMBL/GenBank/DDBJ databases">
        <authorList>
            <person name="Kumar R."/>
        </authorList>
    </citation>
    <scope>NUCLEOTIDE SEQUENCE [LARGE SCALE GENOMIC DNA]</scope>
    <source>
        <strain evidence="1 2">LUR13</strain>
    </source>
</reference>
<sequence>MAVDIKFNYYNLRIDKKRARASEQGQQFFGNITVDDFCQWLEKYQQSNTNEFKDHGKHILQYKEGKKWIRWVKIDHDKKNNIYKMLCTFNDTEVDPRLLANISDSVLTQEIPNEYGQRTLLHLVFKPDQIDPSQANVSIQVINGFTKNYIIRLITQLIKLIKSDEGFWKDKDPMTQKEIATTPYVEVSHVTDDNIISAINNGYLRGLVFRERTADQDKFDVANHLTEEDLRLTIKVSKNDSFFQRAKKDDIFAWIKRVGKEKANNFENPATYLLIKDPQSSSEVQHEFYNDIITGFSKKAYLNWVDREPDTHEKIKKEHPTPIAQFYAKMIESF</sequence>
<organism evidence="1 2">
    <name type="scientific">Psychrobacter faecalis</name>
    <dbReference type="NCBI Taxonomy" id="180588"/>
    <lineage>
        <taxon>Bacteria</taxon>
        <taxon>Pseudomonadati</taxon>
        <taxon>Pseudomonadota</taxon>
        <taxon>Gammaproteobacteria</taxon>
        <taxon>Moraxellales</taxon>
        <taxon>Moraxellaceae</taxon>
        <taxon>Psychrobacter</taxon>
    </lineage>
</organism>
<evidence type="ECO:0000313" key="1">
    <source>
        <dbReference type="EMBL" id="MDP4544121.1"/>
    </source>
</evidence>
<dbReference type="Proteomes" id="UP001228171">
    <property type="component" value="Unassembled WGS sequence"/>
</dbReference>
<gene>
    <name evidence="1" type="ORF">Q8P09_03385</name>
</gene>
<name>A0ABT9HEC2_9GAMM</name>